<dbReference type="VEuPathDB" id="MicrosporidiaDB:CWI39_2131p0010"/>
<accession>A0A4Q9KW31</accession>
<proteinExistence type="predicted"/>
<name>A0A4Q9KW31_9MICR</name>
<comment type="caution">
    <text evidence="1">The sequence shown here is derived from an EMBL/GenBank/DDBJ whole genome shotgun (WGS) entry which is preliminary data.</text>
</comment>
<gene>
    <name evidence="1" type="ORF">CWI39_2131p0010</name>
</gene>
<organism evidence="1 2">
    <name type="scientific">Hamiltosporidium magnivora</name>
    <dbReference type="NCBI Taxonomy" id="148818"/>
    <lineage>
        <taxon>Eukaryota</taxon>
        <taxon>Fungi</taxon>
        <taxon>Fungi incertae sedis</taxon>
        <taxon>Microsporidia</taxon>
        <taxon>Dubosqiidae</taxon>
        <taxon>Hamiltosporidium</taxon>
    </lineage>
</organism>
<dbReference type="EMBL" id="PIXR01002131">
    <property type="protein sequence ID" value="TBT99137.1"/>
    <property type="molecule type" value="Genomic_DNA"/>
</dbReference>
<dbReference type="VEuPathDB" id="MicrosporidiaDB:CWI36_0275p0030"/>
<evidence type="ECO:0000313" key="1">
    <source>
        <dbReference type="EMBL" id="TBT99137.1"/>
    </source>
</evidence>
<evidence type="ECO:0000313" key="2">
    <source>
        <dbReference type="Proteomes" id="UP000293045"/>
    </source>
</evidence>
<protein>
    <submittedName>
        <fullName evidence="1">Uncharacterized protein</fullName>
    </submittedName>
</protein>
<dbReference type="Proteomes" id="UP000293045">
    <property type="component" value="Unassembled WGS sequence"/>
</dbReference>
<reference evidence="1 2" key="1">
    <citation type="submission" date="2017-12" db="EMBL/GenBank/DDBJ databases">
        <authorList>
            <person name="Pombert J.-F."/>
            <person name="Haag K.L."/>
            <person name="Ebert D."/>
        </authorList>
    </citation>
    <scope>NUCLEOTIDE SEQUENCE [LARGE SCALE GENOMIC DNA]</scope>
    <source>
        <strain evidence="1">IL-BN-2</strain>
    </source>
</reference>
<dbReference type="AlphaFoldDB" id="A0A4Q9KW31"/>
<sequence length="200" mass="24220">MIIDENYSRNFNTTKYGLKCSYMLPNSIYFLKKIFFLIMRINRSMLPFFSINSSINCLKVQFLEIDEIRDNCHQSCRDNYYFLSTNTCSLEKNGKLESCQTLSPKNYIKNFKIRYPSDTFFSSVFFDERILENQAEVKIYMNKHDFSTFMYLIEILKTEGNIFRQIKPQMVFEILKHLNKFRVKRDEKYELFIKTMVYYS</sequence>
<feature type="non-terminal residue" evidence="1">
    <location>
        <position position="200"/>
    </location>
</feature>